<evidence type="ECO:0000256" key="4">
    <source>
        <dbReference type="ARBA" id="ARBA00023187"/>
    </source>
</evidence>
<feature type="compositionally biased region" description="Basic and acidic residues" evidence="7">
    <location>
        <begin position="440"/>
        <end position="453"/>
    </location>
</feature>
<accession>A0ABP0FTP2</accession>
<evidence type="ECO:0000256" key="3">
    <source>
        <dbReference type="ARBA" id="ARBA00022737"/>
    </source>
</evidence>
<feature type="compositionally biased region" description="Basic residues" evidence="7">
    <location>
        <begin position="1"/>
        <end position="14"/>
    </location>
</feature>
<evidence type="ECO:0000256" key="1">
    <source>
        <dbReference type="ARBA" id="ARBA00004123"/>
    </source>
</evidence>
<keyword evidence="9" id="KW-1185">Reference proteome</keyword>
<reference evidence="8 9" key="1">
    <citation type="submission" date="2024-02" db="EMBL/GenBank/DDBJ databases">
        <authorList>
            <person name="Daric V."/>
            <person name="Darras S."/>
        </authorList>
    </citation>
    <scope>NUCLEOTIDE SEQUENCE [LARGE SCALE GENOMIC DNA]</scope>
</reference>
<dbReference type="SUPFAM" id="SSF48452">
    <property type="entry name" value="TPR-like"/>
    <property type="match status" value="2"/>
</dbReference>
<feature type="region of interest" description="Disordered" evidence="7">
    <location>
        <begin position="439"/>
        <end position="477"/>
    </location>
</feature>
<organism evidence="8 9">
    <name type="scientific">Clavelina lepadiformis</name>
    <name type="common">Light-bulb sea squirt</name>
    <name type="synonym">Ascidia lepadiformis</name>
    <dbReference type="NCBI Taxonomy" id="159417"/>
    <lineage>
        <taxon>Eukaryota</taxon>
        <taxon>Metazoa</taxon>
        <taxon>Chordata</taxon>
        <taxon>Tunicata</taxon>
        <taxon>Ascidiacea</taxon>
        <taxon>Aplousobranchia</taxon>
        <taxon>Clavelinidae</taxon>
        <taxon>Clavelina</taxon>
    </lineage>
</organism>
<evidence type="ECO:0000256" key="7">
    <source>
        <dbReference type="SAM" id="MobiDB-lite"/>
    </source>
</evidence>
<proteinExistence type="inferred from homology"/>
<dbReference type="Proteomes" id="UP001642483">
    <property type="component" value="Unassembled WGS sequence"/>
</dbReference>
<dbReference type="Pfam" id="PF23240">
    <property type="entry name" value="HAT_PRP39_N"/>
    <property type="match status" value="1"/>
</dbReference>
<dbReference type="PANTHER" id="PTHR17204:SF5">
    <property type="entry name" value="PRE-MRNA-PROCESSING FACTOR 39"/>
    <property type="match status" value="1"/>
</dbReference>
<evidence type="ECO:0000313" key="9">
    <source>
        <dbReference type="Proteomes" id="UP001642483"/>
    </source>
</evidence>
<comment type="similarity">
    <text evidence="6">Belongs to the PRP39 family.</text>
</comment>
<keyword evidence="5" id="KW-0539">Nucleus</keyword>
<evidence type="ECO:0000313" key="8">
    <source>
        <dbReference type="EMBL" id="CAK8682465.1"/>
    </source>
</evidence>
<comment type="subcellular location">
    <subcellularLocation>
        <location evidence="1">Nucleus</location>
    </subcellularLocation>
</comment>
<keyword evidence="3" id="KW-0677">Repeat</keyword>
<feature type="compositionally biased region" description="Acidic residues" evidence="7">
    <location>
        <begin position="107"/>
        <end position="122"/>
    </location>
</feature>
<evidence type="ECO:0000256" key="5">
    <source>
        <dbReference type="ARBA" id="ARBA00023242"/>
    </source>
</evidence>
<dbReference type="Pfam" id="PF23241">
    <property type="entry name" value="HAT_PRP39_C"/>
    <property type="match status" value="1"/>
</dbReference>
<keyword evidence="4" id="KW-0508">mRNA splicing</keyword>
<feature type="compositionally biased region" description="Acidic residues" evidence="7">
    <location>
        <begin position="24"/>
        <end position="45"/>
    </location>
</feature>
<gene>
    <name evidence="8" type="ORF">CVLEPA_LOCUS13125</name>
</gene>
<feature type="compositionally biased region" description="Basic and acidic residues" evidence="7">
    <location>
        <begin position="135"/>
        <end position="174"/>
    </location>
</feature>
<dbReference type="PANTHER" id="PTHR17204">
    <property type="entry name" value="PRE-MRNA PROCESSING PROTEIN PRP39-RELATED"/>
    <property type="match status" value="1"/>
</dbReference>
<name>A0ABP0FTP2_CLALP</name>
<feature type="compositionally biased region" description="Basic and acidic residues" evidence="7">
    <location>
        <begin position="71"/>
        <end position="93"/>
    </location>
</feature>
<dbReference type="InterPro" id="IPR059164">
    <property type="entry name" value="HAT_PRP39_C"/>
</dbReference>
<dbReference type="InterPro" id="IPR003107">
    <property type="entry name" value="HAT"/>
</dbReference>
<protein>
    <recommendedName>
        <fullName evidence="10">Pre-mRNA-processing factor 39</fullName>
    </recommendedName>
</protein>
<keyword evidence="2" id="KW-0507">mRNA processing</keyword>
<comment type="caution">
    <text evidence="8">The sequence shown here is derived from an EMBL/GenBank/DDBJ whole genome shotgun (WGS) entry which is preliminary data.</text>
</comment>
<dbReference type="Gene3D" id="1.25.40.10">
    <property type="entry name" value="Tetratricopeptide repeat domain"/>
    <property type="match status" value="2"/>
</dbReference>
<evidence type="ECO:0000256" key="6">
    <source>
        <dbReference type="ARBA" id="ARBA00038019"/>
    </source>
</evidence>
<dbReference type="EMBL" id="CAWYQH010000090">
    <property type="protein sequence ID" value="CAK8682465.1"/>
    <property type="molecule type" value="Genomic_DNA"/>
</dbReference>
<dbReference type="SMART" id="SM00386">
    <property type="entry name" value="HAT"/>
    <property type="match status" value="6"/>
</dbReference>
<evidence type="ECO:0008006" key="10">
    <source>
        <dbReference type="Google" id="ProtNLM"/>
    </source>
</evidence>
<feature type="compositionally biased region" description="Basic and acidic residues" evidence="7">
    <location>
        <begin position="467"/>
        <end position="477"/>
    </location>
</feature>
<dbReference type="InterPro" id="IPR011990">
    <property type="entry name" value="TPR-like_helical_dom_sf"/>
</dbReference>
<feature type="compositionally biased region" description="Polar residues" evidence="7">
    <location>
        <begin position="46"/>
        <end position="56"/>
    </location>
</feature>
<feature type="region of interest" description="Disordered" evidence="7">
    <location>
        <begin position="1"/>
        <end position="205"/>
    </location>
</feature>
<feature type="compositionally biased region" description="Acidic residues" evidence="7">
    <location>
        <begin position="185"/>
        <end position="202"/>
    </location>
</feature>
<sequence length="884" mass="102036">MTRRSKRKSAAKSRKSLEECVPGEMDESLLDESGESQEEPTEDEPSSSQEDTAGTQEETEKSIGDEIGQVDEEKGGDADKDVAQEESPEKESEVTSVLAQVDKSENDASEEMEVDAEAAGDEEPTKHVPYIGDDDEKKEVVETSETHKAVEKLPDPPKDTDESEDVQIKEDNAKMVDAIDLTKSDEDDGMELGEEDEEEEVEKEQAQNYVIPDYDDPTVLELEIDPEQHGKGKVKESDDFVRYWRAVVDNPQEFSSWTYLLQYVEQEGKLPLARRAYNSFFCRYPLCYGYWKKFSELERKNGNLLRAQKILERGVRAIPLSIDLWIHVLDFYMTHYNQPDAGIDKTRTIFKRAITAAGEEFRSEKLWNKYIKWEMENKTWMEVMAIYEKALQTQTQHYSIIFNDFKEFVNSHSPTDLMIPDDFQKALVTVREGIAAKALAKSDEKGEQSKETDEGNGNEMDEAPPGVEDHEKPPNDDELKAVKQMIIKEKKKLYDVTEQNVTKIWAFEEGVKRPYFHVKQLERAQLKNWREYLDMEIAKGDEHRIVLLFERCLIACALYEDFWLKYAKYMAQSDNEKARKIYKRACYTHLPKKPNIHMQWAAHEEVLGNRETASKILEKLDNIVPGMAMIKMRRVAVERRSGNIQVAEDLLRCYVASAVKDKEEVFYTRKLAWYLLKISDKKEEAKRLLKDLIPKYKSELKLYNDLVEMEFQCAGHDNPADENAEVLAMEAFDIALSSEKLTDDQKFNFSQRKLEYLEDFGCDVKRLQKVYDEHQKLVRSQKKRTQIDLTNEDTPAKKAKTEAAAISVVGTSTAHMSNGSRYTSSSSSSSTAASTYATQQATYSSGDPSMYYQQQQNYWNYQKPTDAQQQYNYNQWSQYYSGQR</sequence>
<evidence type="ECO:0000256" key="2">
    <source>
        <dbReference type="ARBA" id="ARBA00022664"/>
    </source>
</evidence>